<dbReference type="PANTHER" id="PTHR48055">
    <property type="entry name" value="LEUCINE-RICH REPEAT RECEPTOR PROTEIN KINASE EMS1"/>
    <property type="match status" value="1"/>
</dbReference>
<keyword evidence="12" id="KW-0418">Kinase</keyword>
<evidence type="ECO:0000256" key="9">
    <source>
        <dbReference type="ARBA" id="ARBA00022729"/>
    </source>
</evidence>
<evidence type="ECO:0000256" key="10">
    <source>
        <dbReference type="ARBA" id="ARBA00022737"/>
    </source>
</evidence>
<dbReference type="AlphaFoldDB" id="A0A4S4D956"/>
<evidence type="ECO:0000256" key="8">
    <source>
        <dbReference type="ARBA" id="ARBA00022692"/>
    </source>
</evidence>
<keyword evidence="9" id="KW-0732">Signal</keyword>
<dbReference type="PROSITE" id="PS00108">
    <property type="entry name" value="PROTEIN_KINASE_ST"/>
    <property type="match status" value="1"/>
</dbReference>
<dbReference type="InterPro" id="IPR011009">
    <property type="entry name" value="Kinase-like_dom_sf"/>
</dbReference>
<keyword evidence="17" id="KW-0325">Glycoprotein</keyword>
<dbReference type="PROSITE" id="PS50011">
    <property type="entry name" value="PROTEIN_KINASE_DOM"/>
    <property type="match status" value="1"/>
</dbReference>
<keyword evidence="4" id="KW-0723">Serine/threonine-protein kinase</keyword>
<keyword evidence="14" id="KW-1133">Transmembrane helix</keyword>
<dbReference type="InterPro" id="IPR000719">
    <property type="entry name" value="Prot_kinase_dom"/>
</dbReference>
<organism evidence="21 22">
    <name type="scientific">Camellia sinensis var. sinensis</name>
    <name type="common">China tea</name>
    <dbReference type="NCBI Taxonomy" id="542762"/>
    <lineage>
        <taxon>Eukaryota</taxon>
        <taxon>Viridiplantae</taxon>
        <taxon>Streptophyta</taxon>
        <taxon>Embryophyta</taxon>
        <taxon>Tracheophyta</taxon>
        <taxon>Spermatophyta</taxon>
        <taxon>Magnoliopsida</taxon>
        <taxon>eudicotyledons</taxon>
        <taxon>Gunneridae</taxon>
        <taxon>Pentapetalae</taxon>
        <taxon>asterids</taxon>
        <taxon>Ericales</taxon>
        <taxon>Theaceae</taxon>
        <taxon>Camellia</taxon>
    </lineage>
</organism>
<evidence type="ECO:0000256" key="19">
    <source>
        <dbReference type="ARBA" id="ARBA00048679"/>
    </source>
</evidence>
<reference evidence="21 22" key="1">
    <citation type="journal article" date="2018" name="Proc. Natl. Acad. Sci. U.S.A.">
        <title>Draft genome sequence of Camellia sinensis var. sinensis provides insights into the evolution of the tea genome and tea quality.</title>
        <authorList>
            <person name="Wei C."/>
            <person name="Yang H."/>
            <person name="Wang S."/>
            <person name="Zhao J."/>
            <person name="Liu C."/>
            <person name="Gao L."/>
            <person name="Xia E."/>
            <person name="Lu Y."/>
            <person name="Tai Y."/>
            <person name="She G."/>
            <person name="Sun J."/>
            <person name="Cao H."/>
            <person name="Tong W."/>
            <person name="Gao Q."/>
            <person name="Li Y."/>
            <person name="Deng W."/>
            <person name="Jiang X."/>
            <person name="Wang W."/>
            <person name="Chen Q."/>
            <person name="Zhang S."/>
            <person name="Li H."/>
            <person name="Wu J."/>
            <person name="Wang P."/>
            <person name="Li P."/>
            <person name="Shi C."/>
            <person name="Zheng F."/>
            <person name="Jian J."/>
            <person name="Huang B."/>
            <person name="Shan D."/>
            <person name="Shi M."/>
            <person name="Fang C."/>
            <person name="Yue Y."/>
            <person name="Li F."/>
            <person name="Li D."/>
            <person name="Wei S."/>
            <person name="Han B."/>
            <person name="Jiang C."/>
            <person name="Yin Y."/>
            <person name="Xia T."/>
            <person name="Zhang Z."/>
            <person name="Bennetzen J.L."/>
            <person name="Zhao S."/>
            <person name="Wan X."/>
        </authorList>
    </citation>
    <scope>NUCLEOTIDE SEQUENCE [LARGE SCALE GENOMIC DNA]</scope>
    <source>
        <strain evidence="22">cv. Shuchazao</strain>
        <tissue evidence="21">Leaf</tissue>
    </source>
</reference>
<keyword evidence="10" id="KW-0677">Repeat</keyword>
<keyword evidence="3" id="KW-1003">Cell membrane</keyword>
<keyword evidence="22" id="KW-1185">Reference proteome</keyword>
<comment type="subcellular location">
    <subcellularLocation>
        <location evidence="1">Cell membrane</location>
        <topology evidence="1">Single-pass membrane protein</topology>
    </subcellularLocation>
</comment>
<evidence type="ECO:0000259" key="20">
    <source>
        <dbReference type="PROSITE" id="PS50011"/>
    </source>
</evidence>
<evidence type="ECO:0000256" key="6">
    <source>
        <dbReference type="ARBA" id="ARBA00022614"/>
    </source>
</evidence>
<keyword evidence="5" id="KW-0597">Phosphoprotein</keyword>
<dbReference type="SUPFAM" id="SSF56112">
    <property type="entry name" value="Protein kinase-like (PK-like)"/>
    <property type="match status" value="1"/>
</dbReference>
<keyword evidence="15" id="KW-0472">Membrane</keyword>
<evidence type="ECO:0000256" key="5">
    <source>
        <dbReference type="ARBA" id="ARBA00022553"/>
    </source>
</evidence>
<comment type="caution">
    <text evidence="21">The sequence shown here is derived from an EMBL/GenBank/DDBJ whole genome shotgun (WGS) entry which is preliminary data.</text>
</comment>
<keyword evidence="6" id="KW-0433">Leucine-rich repeat</keyword>
<evidence type="ECO:0000256" key="3">
    <source>
        <dbReference type="ARBA" id="ARBA00022475"/>
    </source>
</evidence>
<keyword evidence="11" id="KW-0547">Nucleotide-binding</keyword>
<sequence>MIDVALAMEHLHHGLTTPIVHCDLKPDNVLLDEDMVAHVGDFGIAKLFGEGEYIAQTKTLATIGYMALEYGMEGIVSAKGDVYSYGIMLMEVFTRKKPTGKMFEGEMSLKSWVSDMILQGHGGSILLAMDSNLIGSESEDVNFTVKEQCVLLVLSLAMDCLKDQPNERINMKDASARLRKIRTVFLANNGKGLKGKDICQD</sequence>
<evidence type="ECO:0000256" key="15">
    <source>
        <dbReference type="ARBA" id="ARBA00023136"/>
    </source>
</evidence>
<dbReference type="EMBL" id="SDRB02012085">
    <property type="protein sequence ID" value="THF99004.1"/>
    <property type="molecule type" value="Genomic_DNA"/>
</dbReference>
<evidence type="ECO:0000313" key="21">
    <source>
        <dbReference type="EMBL" id="THF99004.1"/>
    </source>
</evidence>
<dbReference type="EC" id="2.7.11.1" evidence="2"/>
<evidence type="ECO:0000256" key="12">
    <source>
        <dbReference type="ARBA" id="ARBA00022777"/>
    </source>
</evidence>
<protein>
    <recommendedName>
        <fullName evidence="2">non-specific serine/threonine protein kinase</fullName>
        <ecNumber evidence="2">2.7.11.1</ecNumber>
    </recommendedName>
</protein>
<keyword evidence="16" id="KW-0675">Receptor</keyword>
<dbReference type="Pfam" id="PF00069">
    <property type="entry name" value="Pkinase"/>
    <property type="match status" value="1"/>
</dbReference>
<dbReference type="InterPro" id="IPR008271">
    <property type="entry name" value="Ser/Thr_kinase_AS"/>
</dbReference>
<dbReference type="InterPro" id="IPR051564">
    <property type="entry name" value="LRR_receptor-like_kinase"/>
</dbReference>
<evidence type="ECO:0000256" key="17">
    <source>
        <dbReference type="ARBA" id="ARBA00023180"/>
    </source>
</evidence>
<evidence type="ECO:0000256" key="16">
    <source>
        <dbReference type="ARBA" id="ARBA00023170"/>
    </source>
</evidence>
<comment type="catalytic activity">
    <reaction evidence="18">
        <text>L-threonyl-[protein] + ATP = O-phospho-L-threonyl-[protein] + ADP + H(+)</text>
        <dbReference type="Rhea" id="RHEA:46608"/>
        <dbReference type="Rhea" id="RHEA-COMP:11060"/>
        <dbReference type="Rhea" id="RHEA-COMP:11605"/>
        <dbReference type="ChEBI" id="CHEBI:15378"/>
        <dbReference type="ChEBI" id="CHEBI:30013"/>
        <dbReference type="ChEBI" id="CHEBI:30616"/>
        <dbReference type="ChEBI" id="CHEBI:61977"/>
        <dbReference type="ChEBI" id="CHEBI:456216"/>
        <dbReference type="EC" id="2.7.11.1"/>
    </reaction>
</comment>
<evidence type="ECO:0000256" key="7">
    <source>
        <dbReference type="ARBA" id="ARBA00022679"/>
    </source>
</evidence>
<evidence type="ECO:0000256" key="13">
    <source>
        <dbReference type="ARBA" id="ARBA00022840"/>
    </source>
</evidence>
<evidence type="ECO:0000256" key="4">
    <source>
        <dbReference type="ARBA" id="ARBA00022527"/>
    </source>
</evidence>
<keyword evidence="7" id="KW-0808">Transferase</keyword>
<keyword evidence="13" id="KW-0067">ATP-binding</keyword>
<dbReference type="Proteomes" id="UP000306102">
    <property type="component" value="Unassembled WGS sequence"/>
</dbReference>
<evidence type="ECO:0000313" key="22">
    <source>
        <dbReference type="Proteomes" id="UP000306102"/>
    </source>
</evidence>
<feature type="domain" description="Protein kinase" evidence="20">
    <location>
        <begin position="1"/>
        <end position="186"/>
    </location>
</feature>
<dbReference type="GO" id="GO:0004674">
    <property type="term" value="F:protein serine/threonine kinase activity"/>
    <property type="evidence" value="ECO:0007669"/>
    <property type="project" value="UniProtKB-KW"/>
</dbReference>
<evidence type="ECO:0000256" key="1">
    <source>
        <dbReference type="ARBA" id="ARBA00004162"/>
    </source>
</evidence>
<accession>A0A4S4D956</accession>
<evidence type="ECO:0000256" key="11">
    <source>
        <dbReference type="ARBA" id="ARBA00022741"/>
    </source>
</evidence>
<dbReference type="SMART" id="SM00220">
    <property type="entry name" value="S_TKc"/>
    <property type="match status" value="1"/>
</dbReference>
<keyword evidence="8" id="KW-0812">Transmembrane</keyword>
<dbReference type="PANTHER" id="PTHR48055:SF36">
    <property type="entry name" value="PROTEIN KINASE, PLANT-TYPE, PUTATIVE-RELATED"/>
    <property type="match status" value="1"/>
</dbReference>
<gene>
    <name evidence="21" type="ORF">TEA_017919</name>
</gene>
<dbReference type="Gene3D" id="1.10.510.10">
    <property type="entry name" value="Transferase(Phosphotransferase) domain 1"/>
    <property type="match status" value="1"/>
</dbReference>
<name>A0A4S4D956_CAMSN</name>
<dbReference type="GO" id="GO:0005886">
    <property type="term" value="C:plasma membrane"/>
    <property type="evidence" value="ECO:0007669"/>
    <property type="project" value="UniProtKB-SubCell"/>
</dbReference>
<dbReference type="STRING" id="542762.A0A4S4D956"/>
<evidence type="ECO:0000256" key="2">
    <source>
        <dbReference type="ARBA" id="ARBA00012513"/>
    </source>
</evidence>
<dbReference type="GO" id="GO:0005524">
    <property type="term" value="F:ATP binding"/>
    <property type="evidence" value="ECO:0007669"/>
    <property type="project" value="UniProtKB-KW"/>
</dbReference>
<dbReference type="FunFam" id="1.10.510.10:FF:000358">
    <property type="entry name" value="Putative leucine-rich repeat receptor-like serine/threonine-protein kinase"/>
    <property type="match status" value="1"/>
</dbReference>
<evidence type="ECO:0000256" key="18">
    <source>
        <dbReference type="ARBA" id="ARBA00047899"/>
    </source>
</evidence>
<proteinExistence type="predicted"/>
<comment type="catalytic activity">
    <reaction evidence="19">
        <text>L-seryl-[protein] + ATP = O-phospho-L-seryl-[protein] + ADP + H(+)</text>
        <dbReference type="Rhea" id="RHEA:17989"/>
        <dbReference type="Rhea" id="RHEA-COMP:9863"/>
        <dbReference type="Rhea" id="RHEA-COMP:11604"/>
        <dbReference type="ChEBI" id="CHEBI:15378"/>
        <dbReference type="ChEBI" id="CHEBI:29999"/>
        <dbReference type="ChEBI" id="CHEBI:30616"/>
        <dbReference type="ChEBI" id="CHEBI:83421"/>
        <dbReference type="ChEBI" id="CHEBI:456216"/>
        <dbReference type="EC" id="2.7.11.1"/>
    </reaction>
</comment>
<evidence type="ECO:0000256" key="14">
    <source>
        <dbReference type="ARBA" id="ARBA00022989"/>
    </source>
</evidence>